<dbReference type="GeneID" id="94296378"/>
<accession>V6LCC2</accession>
<dbReference type="Proteomes" id="UP000018208">
    <property type="component" value="Unassembled WGS sequence"/>
</dbReference>
<proteinExistence type="predicted"/>
<dbReference type="VEuPathDB" id="GiardiaDB:SS50377_22355"/>
<dbReference type="KEGG" id="ssao:94296378"/>
<dbReference type="RefSeq" id="XP_067765513.1">
    <property type="nucleotide sequence ID" value="XM_067906245.1"/>
</dbReference>
<organism evidence="1">
    <name type="scientific">Spironucleus salmonicida</name>
    <dbReference type="NCBI Taxonomy" id="348837"/>
    <lineage>
        <taxon>Eukaryota</taxon>
        <taxon>Metamonada</taxon>
        <taxon>Diplomonadida</taxon>
        <taxon>Hexamitidae</taxon>
        <taxon>Hexamitinae</taxon>
        <taxon>Spironucleus</taxon>
    </lineage>
</organism>
<reference evidence="1 2" key="1">
    <citation type="journal article" date="2014" name="PLoS Genet.">
        <title>The Genome of Spironucleus salmonicida Highlights a Fish Pathogen Adapted to Fluctuating Environments.</title>
        <authorList>
            <person name="Xu F."/>
            <person name="Jerlstrom-Hultqvist J."/>
            <person name="Einarsson E."/>
            <person name="Astvaldsson A."/>
            <person name="Svard S.G."/>
            <person name="Andersson J.O."/>
        </authorList>
    </citation>
    <scope>NUCLEOTIDE SEQUENCE</scope>
    <source>
        <strain evidence="2">ATCC 50377</strain>
    </source>
</reference>
<evidence type="ECO:0000313" key="3">
    <source>
        <dbReference type="Proteomes" id="UP000018208"/>
    </source>
</evidence>
<sequence>MEKLLSKLFYSYFDQSYILSDVNIQSASYQLLMAQRLQLQKPLSILTKIQKKLCILKITEQISSLVMNYKQIKYFEDELVKFVSKNISGDTLYQIFYLYDQISLYNKVKLFNKLYQYHQNVPTVLSFYLVFSAILEILQFPALSQSQQLLLNNILKSNLSGYEYIENQVLSFINNPLNFTYKAQQKLADQCNSMPQLTSYETKCKLKIIPKCYQLNFEISNLSVNWFNLNQNYEHQFNPDNIQFLQLYQYYLNQAKFYCYKHSQFCIEEHVKIQRWQTKKIY</sequence>
<dbReference type="EMBL" id="KI546166">
    <property type="protein sequence ID" value="EST42150.1"/>
    <property type="molecule type" value="Genomic_DNA"/>
</dbReference>
<reference evidence="2" key="2">
    <citation type="submission" date="2020-12" db="EMBL/GenBank/DDBJ databases">
        <title>New Spironucleus salmonicida genome in near-complete chromosomes.</title>
        <authorList>
            <person name="Xu F."/>
            <person name="Kurt Z."/>
            <person name="Jimenez-Gonzalez A."/>
            <person name="Astvaldsson A."/>
            <person name="Andersson J.O."/>
            <person name="Svard S.G."/>
        </authorList>
    </citation>
    <scope>NUCLEOTIDE SEQUENCE</scope>
    <source>
        <strain evidence="2">ATCC 50377</strain>
    </source>
</reference>
<name>V6LCC2_9EUKA</name>
<evidence type="ECO:0000313" key="1">
    <source>
        <dbReference type="EMBL" id="EST42150.1"/>
    </source>
</evidence>
<evidence type="ECO:0000313" key="2">
    <source>
        <dbReference type="EMBL" id="KAH0574740.1"/>
    </source>
</evidence>
<dbReference type="EMBL" id="AUWU02000003">
    <property type="protein sequence ID" value="KAH0574740.1"/>
    <property type="molecule type" value="Genomic_DNA"/>
</dbReference>
<protein>
    <submittedName>
        <fullName evidence="1">Uncharacterized protein</fullName>
    </submittedName>
</protein>
<gene>
    <name evidence="2" type="ORF">SS50377_22355</name>
    <name evidence="1" type="ORF">SS50377_ee012</name>
</gene>
<keyword evidence="3" id="KW-1185">Reference proteome</keyword>
<dbReference type="AlphaFoldDB" id="V6LCC2"/>